<protein>
    <recommendedName>
        <fullName evidence="1">asparaginase</fullName>
        <ecNumber evidence="1">3.5.1.1</ecNumber>
    </recommendedName>
</protein>
<dbReference type="Gene3D" id="1.25.40.20">
    <property type="entry name" value="Ankyrin repeat-containing domain"/>
    <property type="match status" value="1"/>
</dbReference>
<evidence type="ECO:0000256" key="2">
    <source>
        <dbReference type="ARBA" id="ARBA00022737"/>
    </source>
</evidence>
<dbReference type="InterPro" id="IPR027475">
    <property type="entry name" value="Asparaginase/glutaminase_AS2"/>
</dbReference>
<dbReference type="PROSITE" id="PS00917">
    <property type="entry name" value="ASN_GLN_ASE_2"/>
    <property type="match status" value="1"/>
</dbReference>
<dbReference type="SFLD" id="SFLDS00057">
    <property type="entry name" value="Glutaminase/Asparaginase"/>
    <property type="match status" value="1"/>
</dbReference>
<accession>A0A0N5AJT7</accession>
<feature type="repeat" description="ANK" evidence="8">
    <location>
        <begin position="487"/>
        <end position="519"/>
    </location>
</feature>
<dbReference type="InterPro" id="IPR006034">
    <property type="entry name" value="Asparaginase/glutaminase-like"/>
</dbReference>
<dbReference type="Gene3D" id="3.40.50.1170">
    <property type="entry name" value="L-asparaginase, N-terminal domain"/>
    <property type="match status" value="1"/>
</dbReference>
<evidence type="ECO:0000259" key="11">
    <source>
        <dbReference type="Pfam" id="PF17763"/>
    </source>
</evidence>
<dbReference type="SUPFAM" id="SSF48403">
    <property type="entry name" value="Ankyrin repeat"/>
    <property type="match status" value="1"/>
</dbReference>
<dbReference type="InterPro" id="IPR041725">
    <property type="entry name" value="L-asparaginase_I"/>
</dbReference>
<dbReference type="InterPro" id="IPR002110">
    <property type="entry name" value="Ankyrin_rpt"/>
</dbReference>
<keyword evidence="2" id="KW-0677">Repeat</keyword>
<dbReference type="CDD" id="cd08963">
    <property type="entry name" value="L-asparaginase_I"/>
    <property type="match status" value="1"/>
</dbReference>
<dbReference type="PRINTS" id="PR00139">
    <property type="entry name" value="ASNGLNASE"/>
</dbReference>
<dbReference type="GO" id="GO:0009066">
    <property type="term" value="P:aspartate family amino acid metabolic process"/>
    <property type="evidence" value="ECO:0007669"/>
    <property type="project" value="UniProtKB-ARBA"/>
</dbReference>
<dbReference type="Pfam" id="PF00710">
    <property type="entry name" value="Asparaginase"/>
    <property type="match status" value="1"/>
</dbReference>
<feature type="domain" description="Asparaginase/glutaminase C-terminal" evidence="11">
    <location>
        <begin position="294"/>
        <end position="400"/>
    </location>
</feature>
<feature type="active site" evidence="9">
    <location>
        <position position="174"/>
    </location>
</feature>
<keyword evidence="12" id="KW-1185">Reference proteome</keyword>
<name>A0A0N5AJT7_9BILA</name>
<dbReference type="AlphaFoldDB" id="A0A0N5AJT7"/>
<evidence type="ECO:0000256" key="1">
    <source>
        <dbReference type="ARBA" id="ARBA00012920"/>
    </source>
</evidence>
<evidence type="ECO:0000259" key="10">
    <source>
        <dbReference type="Pfam" id="PF00710"/>
    </source>
</evidence>
<dbReference type="Pfam" id="PF17763">
    <property type="entry name" value="Asparaginase_C"/>
    <property type="match status" value="1"/>
</dbReference>
<dbReference type="PROSITE" id="PS51732">
    <property type="entry name" value="ASN_GLN_ASE_3"/>
    <property type="match status" value="1"/>
</dbReference>
<feature type="binding site" evidence="7">
    <location>
        <position position="143"/>
    </location>
    <ligand>
        <name>substrate</name>
    </ligand>
</feature>
<dbReference type="GO" id="GO:0004067">
    <property type="term" value="F:asparaginase activity"/>
    <property type="evidence" value="ECO:0007669"/>
    <property type="project" value="UniProtKB-UniRule"/>
</dbReference>
<dbReference type="WBParaSite" id="SMUV_0000473301-mRNA-1">
    <property type="protein sequence ID" value="SMUV_0000473301-mRNA-1"/>
    <property type="gene ID" value="SMUV_0000473301"/>
</dbReference>
<dbReference type="NCBIfam" id="TIGR00519">
    <property type="entry name" value="asnASE_I"/>
    <property type="match status" value="1"/>
</dbReference>
<dbReference type="SMART" id="SM00870">
    <property type="entry name" value="Asparaginase"/>
    <property type="match status" value="1"/>
</dbReference>
<dbReference type="Pfam" id="PF12796">
    <property type="entry name" value="Ank_2"/>
    <property type="match status" value="1"/>
</dbReference>
<evidence type="ECO:0000313" key="12">
    <source>
        <dbReference type="Proteomes" id="UP000046393"/>
    </source>
</evidence>
<evidence type="ECO:0000256" key="9">
    <source>
        <dbReference type="PROSITE-ProRule" id="PRU10100"/>
    </source>
</evidence>
<sequence length="601" mass="67157">MLRILYHGQFSNEPCRYRFHTQGRCIHSIGHDKILAQSIPARRTLHNSESITSESENQSYPESRVLVLYTGGTIGMKSHHGVYYPEENFLPQTIRNLPPLNDNDYVEKQYGNELVQPYCLPVLRQYNKRVVYWMVEYHPLLDSSDMTFDDWIRIAKDIYDAYNKYDGFVVLHGTDTLAYTACALSFMLENLGKPVVITGAQIPVSEVRSDGRENLICSLIIAGNLDIPEVTVYFNNKLMRGNRCIKVDSSGLDAFDSPNMLPLAKMEINIKVNYDSIYRAPPGPFRVTENLCRNISMLRIFPSMTIESVKAALQPPTAGVVLQTYGAGNMPTRRKDIINEIKKAVDRGCLVVNCSQCVRGQVDVNYATGKQLYDIGVIPGSDMTTEAAVIKLSYVAGNDEWDLPKKQIIMQQNLRGEMTVSTKTTLEDLNIIPELAQFLKISSSFEVEALKSALFPPLLCHAAKIGDLNLLEKLRSSGADFSIPDYNGRTPLHIAASVGQANAVNYLLQNGCCINTKDRFNQCALTLAVRSKSIDCIRLLRNAGAQINIDPEDLGLEMCLCVSRCDMDGLTAWLLAGADLNQSDYDGRKPLHIVSVCSYYN</sequence>
<dbReference type="PANTHER" id="PTHR11707">
    <property type="entry name" value="L-ASPARAGINASE"/>
    <property type="match status" value="1"/>
</dbReference>
<dbReference type="EC" id="3.5.1.1" evidence="1"/>
<dbReference type="InterPro" id="IPR027473">
    <property type="entry name" value="L-asparaginase_C"/>
</dbReference>
<evidence type="ECO:0000256" key="4">
    <source>
        <dbReference type="ARBA" id="ARBA00023043"/>
    </source>
</evidence>
<feature type="active site" description="O-isoaspartyl threonine intermediate" evidence="6">
    <location>
        <position position="73"/>
    </location>
</feature>
<feature type="domain" description="L-asparaginase N-terminal" evidence="10">
    <location>
        <begin position="64"/>
        <end position="276"/>
    </location>
</feature>
<evidence type="ECO:0000256" key="5">
    <source>
        <dbReference type="ARBA" id="ARBA00061199"/>
    </source>
</evidence>
<keyword evidence="4 8" id="KW-0040">ANK repeat</keyword>
<evidence type="ECO:0000256" key="3">
    <source>
        <dbReference type="ARBA" id="ARBA00022801"/>
    </source>
</evidence>
<feature type="binding site" evidence="7">
    <location>
        <begin position="174"/>
        <end position="175"/>
    </location>
    <ligand>
        <name>substrate</name>
    </ligand>
</feature>
<dbReference type="InterPro" id="IPR027474">
    <property type="entry name" value="L-asparaginase_N"/>
</dbReference>
<evidence type="ECO:0000256" key="7">
    <source>
        <dbReference type="PIRSR" id="PIRSR001220-2"/>
    </source>
</evidence>
<dbReference type="SMART" id="SM00248">
    <property type="entry name" value="ANK"/>
    <property type="match status" value="3"/>
</dbReference>
<comment type="similarity">
    <text evidence="5">In the N-terminal section; belongs to the asparaginase 1 family.</text>
</comment>
<dbReference type="PIRSF" id="PIRSF500176">
    <property type="entry name" value="L_ASNase"/>
    <property type="match status" value="1"/>
</dbReference>
<dbReference type="PANTHER" id="PTHR11707:SF28">
    <property type="entry name" value="60 KDA LYSOPHOSPHOLIPASE"/>
    <property type="match status" value="1"/>
</dbReference>
<dbReference type="FunFam" id="3.40.50.1170:FF:000003">
    <property type="entry name" value="60 kDa lysophospholipase"/>
    <property type="match status" value="1"/>
</dbReference>
<dbReference type="STRING" id="451379.A0A0N5AJT7"/>
<evidence type="ECO:0000256" key="8">
    <source>
        <dbReference type="PROSITE-ProRule" id="PRU00023"/>
    </source>
</evidence>
<dbReference type="SUPFAM" id="SSF53774">
    <property type="entry name" value="Glutaminase/Asparaginase"/>
    <property type="match status" value="1"/>
</dbReference>
<dbReference type="Gene3D" id="3.40.50.40">
    <property type="match status" value="1"/>
</dbReference>
<proteinExistence type="inferred from homology"/>
<dbReference type="Proteomes" id="UP000046393">
    <property type="component" value="Unplaced"/>
</dbReference>
<dbReference type="InterPro" id="IPR006033">
    <property type="entry name" value="AsnA_fam"/>
</dbReference>
<dbReference type="InterPro" id="IPR036770">
    <property type="entry name" value="Ankyrin_rpt-contain_sf"/>
</dbReference>
<evidence type="ECO:0000256" key="6">
    <source>
        <dbReference type="PIRSR" id="PIRSR001220-1"/>
    </source>
</evidence>
<dbReference type="PROSITE" id="PS50088">
    <property type="entry name" value="ANK_REPEAT"/>
    <property type="match status" value="1"/>
</dbReference>
<reference evidence="13" key="1">
    <citation type="submission" date="2016-04" db="UniProtKB">
        <authorList>
            <consortium name="WormBaseParasite"/>
        </authorList>
    </citation>
    <scope>IDENTIFICATION</scope>
</reference>
<evidence type="ECO:0000313" key="13">
    <source>
        <dbReference type="WBParaSite" id="SMUV_0000473301-mRNA-1"/>
    </source>
</evidence>
<dbReference type="InterPro" id="IPR037152">
    <property type="entry name" value="L-asparaginase_N_sf"/>
</dbReference>
<dbReference type="PIRSF" id="PIRSF001220">
    <property type="entry name" value="L-ASNase_gatD"/>
    <property type="match status" value="1"/>
</dbReference>
<dbReference type="PROSITE" id="PS50297">
    <property type="entry name" value="ANK_REP_REGION"/>
    <property type="match status" value="1"/>
</dbReference>
<dbReference type="InterPro" id="IPR036152">
    <property type="entry name" value="Asp/glu_Ase-like_sf"/>
</dbReference>
<keyword evidence="3" id="KW-0378">Hydrolase</keyword>
<dbReference type="InterPro" id="IPR040919">
    <property type="entry name" value="Asparaginase_C"/>
</dbReference>
<dbReference type="FunFam" id="3.40.50.40:FF:000001">
    <property type="entry name" value="L-asparaginase 1"/>
    <property type="match status" value="1"/>
</dbReference>
<organism evidence="12 13">
    <name type="scientific">Syphacia muris</name>
    <dbReference type="NCBI Taxonomy" id="451379"/>
    <lineage>
        <taxon>Eukaryota</taxon>
        <taxon>Metazoa</taxon>
        <taxon>Ecdysozoa</taxon>
        <taxon>Nematoda</taxon>
        <taxon>Chromadorea</taxon>
        <taxon>Rhabditida</taxon>
        <taxon>Spirurina</taxon>
        <taxon>Oxyuridomorpha</taxon>
        <taxon>Oxyuroidea</taxon>
        <taxon>Oxyuridae</taxon>
        <taxon>Syphacia</taxon>
    </lineage>
</organism>